<evidence type="ECO:0000259" key="7">
    <source>
        <dbReference type="PROSITE" id="PS51352"/>
    </source>
</evidence>
<feature type="compositionally biased region" description="Basic residues" evidence="5">
    <location>
        <begin position="1"/>
        <end position="18"/>
    </location>
</feature>
<dbReference type="Gene3D" id="3.40.30.10">
    <property type="entry name" value="Glutaredoxin"/>
    <property type="match status" value="1"/>
</dbReference>
<proteinExistence type="predicted"/>
<dbReference type="KEGG" id="srm:SRM_03035"/>
<comment type="subcellular location">
    <subcellularLocation>
        <location evidence="1">Cell envelope</location>
    </subcellularLocation>
</comment>
<dbReference type="CDD" id="cd02966">
    <property type="entry name" value="TlpA_like_family"/>
    <property type="match status" value="1"/>
</dbReference>
<dbReference type="InterPro" id="IPR000866">
    <property type="entry name" value="AhpC/TSA"/>
</dbReference>
<keyword evidence="3" id="KW-1015">Disulfide bond</keyword>
<accession>D5HD51</accession>
<dbReference type="Pfam" id="PF00578">
    <property type="entry name" value="AhpC-TSA"/>
    <property type="match status" value="1"/>
</dbReference>
<dbReference type="PANTHER" id="PTHR42852">
    <property type="entry name" value="THIOL:DISULFIDE INTERCHANGE PROTEIN DSBE"/>
    <property type="match status" value="1"/>
</dbReference>
<dbReference type="PANTHER" id="PTHR42852:SF6">
    <property type="entry name" value="THIOL:DISULFIDE INTERCHANGE PROTEIN DSBE"/>
    <property type="match status" value="1"/>
</dbReference>
<protein>
    <submittedName>
        <fullName evidence="8">Thiol:disulfide interchange protein dsbD</fullName>
        <ecNumber evidence="8">1.8.1.8</ecNumber>
    </submittedName>
</protein>
<organism evidence="8 9">
    <name type="scientific">Salinibacter ruber (strain M8)</name>
    <dbReference type="NCBI Taxonomy" id="761659"/>
    <lineage>
        <taxon>Bacteria</taxon>
        <taxon>Pseudomonadati</taxon>
        <taxon>Rhodothermota</taxon>
        <taxon>Rhodothermia</taxon>
        <taxon>Rhodothermales</taxon>
        <taxon>Salinibacteraceae</taxon>
        <taxon>Salinibacter</taxon>
    </lineage>
</organism>
<keyword evidence="4" id="KW-0676">Redox-active center</keyword>
<gene>
    <name evidence="8" type="primary">dsbD</name>
    <name evidence="8" type="ordered locus">SRM_03035</name>
</gene>
<dbReference type="GO" id="GO:0047134">
    <property type="term" value="F:protein-disulfide reductase [NAD(P)H] activity"/>
    <property type="evidence" value="ECO:0007669"/>
    <property type="project" value="UniProtKB-EC"/>
</dbReference>
<dbReference type="InterPro" id="IPR017937">
    <property type="entry name" value="Thioredoxin_CS"/>
</dbReference>
<dbReference type="Proteomes" id="UP000000933">
    <property type="component" value="Chromosome"/>
</dbReference>
<keyword evidence="8" id="KW-0560">Oxidoreductase</keyword>
<evidence type="ECO:0000256" key="6">
    <source>
        <dbReference type="SAM" id="Phobius"/>
    </source>
</evidence>
<keyword evidence="6" id="KW-0812">Transmembrane</keyword>
<evidence type="ECO:0000256" key="3">
    <source>
        <dbReference type="ARBA" id="ARBA00023157"/>
    </source>
</evidence>
<dbReference type="InterPro" id="IPR036249">
    <property type="entry name" value="Thioredoxin-like_sf"/>
</dbReference>
<dbReference type="GO" id="GO:0017004">
    <property type="term" value="P:cytochrome complex assembly"/>
    <property type="evidence" value="ECO:0007669"/>
    <property type="project" value="UniProtKB-KW"/>
</dbReference>
<dbReference type="HOGENOM" id="CLU_1011543_0_0_10"/>
<dbReference type="AlphaFoldDB" id="D5HD51"/>
<keyword evidence="6" id="KW-0472">Membrane</keyword>
<feature type="region of interest" description="Disordered" evidence="5">
    <location>
        <begin position="1"/>
        <end position="46"/>
    </location>
</feature>
<dbReference type="InterPro" id="IPR013766">
    <property type="entry name" value="Thioredoxin_domain"/>
</dbReference>
<name>D5HD51_SALRM</name>
<sequence>MRCRRSGQRIRSTARRGARRLEMPPPSFSPSAWMRSGPRHRPSRQRWTPCVRSSSKFSRLRPPSAGAGGSFAGRPVGSFSVRFFGDDSCIPMLSFSFPNWVGSFAAGLLVVGGIVALVMAEQPASPAQTTGGDAAQDAPDFSLNTLDGGTFRLDDQRGDVVVLNFWATWCPPCRREIPDFVSLQNDLGDRGLQFVGVALERSAGPEEVRAFADKMNINYPIGLGDGSIAEKYGGVRGLPVTFVIGPEGTIRKHIPGMTTEDRIRPLLEALLRERS</sequence>
<feature type="domain" description="Thioredoxin" evidence="7">
    <location>
        <begin position="132"/>
        <end position="272"/>
    </location>
</feature>
<dbReference type="PROSITE" id="PS51352">
    <property type="entry name" value="THIOREDOXIN_2"/>
    <property type="match status" value="1"/>
</dbReference>
<dbReference type="SUPFAM" id="SSF52833">
    <property type="entry name" value="Thioredoxin-like"/>
    <property type="match status" value="1"/>
</dbReference>
<dbReference type="GO" id="GO:0016209">
    <property type="term" value="F:antioxidant activity"/>
    <property type="evidence" value="ECO:0007669"/>
    <property type="project" value="InterPro"/>
</dbReference>
<dbReference type="PROSITE" id="PS00194">
    <property type="entry name" value="THIOREDOXIN_1"/>
    <property type="match status" value="1"/>
</dbReference>
<evidence type="ECO:0000256" key="1">
    <source>
        <dbReference type="ARBA" id="ARBA00004196"/>
    </source>
</evidence>
<evidence type="ECO:0000313" key="9">
    <source>
        <dbReference type="Proteomes" id="UP000000933"/>
    </source>
</evidence>
<evidence type="ECO:0000256" key="2">
    <source>
        <dbReference type="ARBA" id="ARBA00022748"/>
    </source>
</evidence>
<evidence type="ECO:0000256" key="5">
    <source>
        <dbReference type="SAM" id="MobiDB-lite"/>
    </source>
</evidence>
<reference evidence="8 9" key="1">
    <citation type="journal article" date="2010" name="ISME J.">
        <title>Fine-scale evolution: genomic, phenotypic and ecological differentiation in two coexisting Salinibacter ruber strains.</title>
        <authorList>
            <person name="Pena A."/>
            <person name="Teeling H."/>
            <person name="Huerta-Cepas J."/>
            <person name="Santos F."/>
            <person name="Yarza P."/>
            <person name="Brito-Echeverria J."/>
            <person name="Lucio M."/>
            <person name="Schmitt-Kopplin P."/>
            <person name="Meseguer I."/>
            <person name="Schenowitz C."/>
            <person name="Dossat C."/>
            <person name="Barbe V."/>
            <person name="Dopazo J."/>
            <person name="Rossello-Mora R."/>
            <person name="Schuler M."/>
            <person name="Glockner F.O."/>
            <person name="Amann R."/>
            <person name="Gabaldon T."/>
            <person name="Anton J."/>
        </authorList>
    </citation>
    <scope>NUCLEOTIDE SEQUENCE [LARGE SCALE GENOMIC DNA]</scope>
    <source>
        <strain evidence="8 9">M8</strain>
    </source>
</reference>
<keyword evidence="6" id="KW-1133">Transmembrane helix</keyword>
<evidence type="ECO:0000313" key="8">
    <source>
        <dbReference type="EMBL" id="CBH25956.1"/>
    </source>
</evidence>
<reference evidence="9" key="2">
    <citation type="submission" date="2010-04" db="EMBL/GenBank/DDBJ databases">
        <title>Genome sequence of Salinibacter ruber M8.</title>
        <authorList>
            <consortium name="Genoscope"/>
        </authorList>
    </citation>
    <scope>NUCLEOTIDE SEQUENCE [LARGE SCALE GENOMIC DNA]</scope>
    <source>
        <strain evidence="9">M8</strain>
    </source>
</reference>
<feature type="transmembrane region" description="Helical" evidence="6">
    <location>
        <begin position="100"/>
        <end position="120"/>
    </location>
</feature>
<dbReference type="EMBL" id="FP565814">
    <property type="protein sequence ID" value="CBH25956.1"/>
    <property type="molecule type" value="Genomic_DNA"/>
</dbReference>
<keyword evidence="2" id="KW-0201">Cytochrome c-type biogenesis</keyword>
<dbReference type="GO" id="GO:0030313">
    <property type="term" value="C:cell envelope"/>
    <property type="evidence" value="ECO:0007669"/>
    <property type="project" value="UniProtKB-SubCell"/>
</dbReference>
<evidence type="ECO:0000256" key="4">
    <source>
        <dbReference type="ARBA" id="ARBA00023284"/>
    </source>
</evidence>
<dbReference type="EC" id="1.8.1.8" evidence="8"/>
<dbReference type="InterPro" id="IPR050553">
    <property type="entry name" value="Thioredoxin_ResA/DsbE_sf"/>
</dbReference>